<feature type="domain" description="Core-binding (CB)" evidence="7">
    <location>
        <begin position="86"/>
        <end position="167"/>
    </location>
</feature>
<dbReference type="InterPro" id="IPR013762">
    <property type="entry name" value="Integrase-like_cat_sf"/>
</dbReference>
<keyword evidence="2" id="KW-0229">DNA integration</keyword>
<comment type="similarity">
    <text evidence="1">Belongs to the 'phage' integrase family.</text>
</comment>
<keyword evidence="9" id="KW-1185">Reference proteome</keyword>
<dbReference type="InterPro" id="IPR011010">
    <property type="entry name" value="DNA_brk_join_enz"/>
</dbReference>
<dbReference type="PANTHER" id="PTHR30629">
    <property type="entry name" value="PROPHAGE INTEGRASE"/>
    <property type="match status" value="1"/>
</dbReference>
<dbReference type="InterPro" id="IPR044068">
    <property type="entry name" value="CB"/>
</dbReference>
<proteinExistence type="inferred from homology"/>
<evidence type="ECO:0000256" key="1">
    <source>
        <dbReference type="ARBA" id="ARBA00008857"/>
    </source>
</evidence>
<evidence type="ECO:0000313" key="8">
    <source>
        <dbReference type="EMBL" id="BDQ33596.1"/>
    </source>
</evidence>
<dbReference type="CDD" id="cd00796">
    <property type="entry name" value="INT_Rci_Hp1_C"/>
    <property type="match status" value="1"/>
</dbReference>
<dbReference type="InterPro" id="IPR002104">
    <property type="entry name" value="Integrase_catalytic"/>
</dbReference>
<evidence type="ECO:0000256" key="3">
    <source>
        <dbReference type="ARBA" id="ARBA00023125"/>
    </source>
</evidence>
<dbReference type="Proteomes" id="UP001061361">
    <property type="component" value="Chromosome"/>
</dbReference>
<evidence type="ECO:0000256" key="4">
    <source>
        <dbReference type="ARBA" id="ARBA00023172"/>
    </source>
</evidence>
<dbReference type="RefSeq" id="WP_264983655.1">
    <property type="nucleotide sequence ID" value="NZ_AP026708.1"/>
</dbReference>
<evidence type="ECO:0000259" key="6">
    <source>
        <dbReference type="PROSITE" id="PS51898"/>
    </source>
</evidence>
<evidence type="ECO:0000256" key="5">
    <source>
        <dbReference type="PROSITE-ProRule" id="PRU01248"/>
    </source>
</evidence>
<dbReference type="PROSITE" id="PS51900">
    <property type="entry name" value="CB"/>
    <property type="match status" value="1"/>
</dbReference>
<dbReference type="EMBL" id="AP026708">
    <property type="protein sequence ID" value="BDQ33596.1"/>
    <property type="molecule type" value="Genomic_DNA"/>
</dbReference>
<feature type="domain" description="Tyr recombinase" evidence="6">
    <location>
        <begin position="190"/>
        <end position="363"/>
    </location>
</feature>
<keyword evidence="3 5" id="KW-0238">DNA-binding</keyword>
<evidence type="ECO:0000256" key="2">
    <source>
        <dbReference type="ARBA" id="ARBA00022908"/>
    </source>
</evidence>
<dbReference type="Gene3D" id="1.10.443.10">
    <property type="entry name" value="Intergrase catalytic core"/>
    <property type="match status" value="1"/>
</dbReference>
<dbReference type="PROSITE" id="PS51898">
    <property type="entry name" value="TYR_RECOMBINASE"/>
    <property type="match status" value="1"/>
</dbReference>
<dbReference type="Pfam" id="PF00589">
    <property type="entry name" value="Phage_integrase"/>
    <property type="match status" value="1"/>
</dbReference>
<organism evidence="8 9">
    <name type="scientific">Pseudodesulfovibrio portus</name>
    <dbReference type="NCBI Taxonomy" id="231439"/>
    <lineage>
        <taxon>Bacteria</taxon>
        <taxon>Pseudomonadati</taxon>
        <taxon>Thermodesulfobacteriota</taxon>
        <taxon>Desulfovibrionia</taxon>
        <taxon>Desulfovibrionales</taxon>
        <taxon>Desulfovibrionaceae</taxon>
    </lineage>
</organism>
<dbReference type="InterPro" id="IPR010998">
    <property type="entry name" value="Integrase_recombinase_N"/>
</dbReference>
<dbReference type="PANTHER" id="PTHR30629:SF2">
    <property type="entry name" value="PROPHAGE INTEGRASE INTS-RELATED"/>
    <property type="match status" value="1"/>
</dbReference>
<keyword evidence="4" id="KW-0233">DNA recombination</keyword>
<evidence type="ECO:0008006" key="10">
    <source>
        <dbReference type="Google" id="ProtNLM"/>
    </source>
</evidence>
<sequence>MPKQRRYKTDYPGVFYVMGSHVVTGQPERIYYIRYRRDGKMVEEKVGRQKQNKMTEAKASRIRAKKIDGEVLPNSEQREAVRASRVNRWTLSKLWDEYREQRVDYKGEVADKSRFTKHLEPEFGDLSPDEITTADVDRFRLRLLRSKSPQTVKLCLALFKRLVLFGARKGLTSMPAPAKLHIEMPHVDNEKTEDLTDEQLKALLKAMDEDHHVDAVGMMKMALFTGMRRGELFKLKWADIDFNRGFIFLEDPKGGVGKKIPLNAGTRELLEKHERRGSPFVFPGPSGGQRKDIRGPINRIKRRAGLPDDFRPLHGLRHAYASMLASSGKVDLFTLQNLLTHSTPGMTKRYAHLRDEALKNGAAVVDDLLKEAASK</sequence>
<dbReference type="Gene3D" id="1.10.150.130">
    <property type="match status" value="1"/>
</dbReference>
<dbReference type="InterPro" id="IPR050808">
    <property type="entry name" value="Phage_Integrase"/>
</dbReference>
<evidence type="ECO:0000259" key="7">
    <source>
        <dbReference type="PROSITE" id="PS51900"/>
    </source>
</evidence>
<accession>A0ABN6RRN1</accession>
<gene>
    <name evidence="8" type="ORF">JCM14722_11380</name>
</gene>
<evidence type="ECO:0000313" key="9">
    <source>
        <dbReference type="Proteomes" id="UP001061361"/>
    </source>
</evidence>
<protein>
    <recommendedName>
        <fullName evidence="10">Site-specific recombinase XerD</fullName>
    </recommendedName>
</protein>
<dbReference type="SUPFAM" id="SSF56349">
    <property type="entry name" value="DNA breaking-rejoining enzymes"/>
    <property type="match status" value="1"/>
</dbReference>
<reference evidence="8" key="1">
    <citation type="submission" date="2022-08" db="EMBL/GenBank/DDBJ databases">
        <title>Genome Sequence of the sulphate-reducing bacterium, Pseudodesulfovibrio portus JCM14722.</title>
        <authorList>
            <person name="Kondo R."/>
            <person name="Kataoka T."/>
        </authorList>
    </citation>
    <scope>NUCLEOTIDE SEQUENCE</scope>
    <source>
        <strain evidence="8">JCM 14722</strain>
    </source>
</reference>
<name>A0ABN6RRN1_9BACT</name>